<dbReference type="EMBL" id="JAEMHK010000011">
    <property type="protein sequence ID" value="MBJ6801439.1"/>
    <property type="molecule type" value="Genomic_DNA"/>
</dbReference>
<reference evidence="3 4" key="1">
    <citation type="submission" date="2020-12" db="EMBL/GenBank/DDBJ databases">
        <title>Geomonas sp. Red259, isolated from paddy soil.</title>
        <authorList>
            <person name="Xu Z."/>
            <person name="Zhang Z."/>
            <person name="Masuda Y."/>
            <person name="Itoh H."/>
            <person name="Senoo K."/>
        </authorList>
    </citation>
    <scope>NUCLEOTIDE SEQUENCE [LARGE SCALE GENOMIC DNA]</scope>
    <source>
        <strain evidence="3 4">Red259</strain>
    </source>
</reference>
<proteinExistence type="predicted"/>
<evidence type="ECO:0000313" key="3">
    <source>
        <dbReference type="EMBL" id="MBJ6801439.1"/>
    </source>
</evidence>
<accession>A0ABS0YU36</accession>
<organism evidence="3 4">
    <name type="scientific">Geomonas propionica</name>
    <dbReference type="NCBI Taxonomy" id="2798582"/>
    <lineage>
        <taxon>Bacteria</taxon>
        <taxon>Pseudomonadati</taxon>
        <taxon>Thermodesulfobacteriota</taxon>
        <taxon>Desulfuromonadia</taxon>
        <taxon>Geobacterales</taxon>
        <taxon>Geobacteraceae</taxon>
        <taxon>Geomonas</taxon>
    </lineage>
</organism>
<dbReference type="SMART" id="SM00060">
    <property type="entry name" value="FN3"/>
    <property type="match status" value="1"/>
</dbReference>
<dbReference type="PRINTS" id="PR00014">
    <property type="entry name" value="FNTYPEIII"/>
</dbReference>
<protein>
    <submittedName>
        <fullName evidence="3">Fibronectin type III domain-containing protein</fullName>
    </submittedName>
</protein>
<feature type="signal peptide" evidence="1">
    <location>
        <begin position="1"/>
        <end position="21"/>
    </location>
</feature>
<evidence type="ECO:0000259" key="2">
    <source>
        <dbReference type="PROSITE" id="PS50853"/>
    </source>
</evidence>
<dbReference type="Proteomes" id="UP000641025">
    <property type="component" value="Unassembled WGS sequence"/>
</dbReference>
<dbReference type="CDD" id="cd00063">
    <property type="entry name" value="FN3"/>
    <property type="match status" value="1"/>
</dbReference>
<evidence type="ECO:0000256" key="1">
    <source>
        <dbReference type="SAM" id="SignalP"/>
    </source>
</evidence>
<dbReference type="PROSITE" id="PS50853">
    <property type="entry name" value="FN3"/>
    <property type="match status" value="1"/>
</dbReference>
<comment type="caution">
    <text evidence="3">The sequence shown here is derived from an EMBL/GenBank/DDBJ whole genome shotgun (WGS) entry which is preliminary data.</text>
</comment>
<sequence length="377" mass="37907">MKVKHVLLVVVFVLVPCAAFPSTVILQWDPSTDAELAGYRVYYQANSSAQPFVGGGAVEGSAPVDVSTSTTASISGLDPGNSYYFAVTAYNTSGAESVYSNLVQVKEMVPPVVGITAPSANAAVTGSVAVWVNAADNVGVSNVELYVNGNLLASANSAPYAFNWPTASLAPGQYTLTAKAYDAAGNVGSTDEVVYVAGDTAVPTVTFTGPGNNKQVSGTVAVTANATDNVGVTGLALYDNSTLIYAANQGSLNYNWNTAGAVNGTHTLVAIASDAAGNAGSASVTVTVANDLIPPNVNIISPSSPVLGNANLKIAASAVDNVAVVRMEVYLDGALLLGTNSGSISASAKVGAGTHTVTVNAYDAAGNKGSRAVSVSR</sequence>
<gene>
    <name evidence="3" type="ORF">JFN90_14995</name>
</gene>
<name>A0ABS0YU36_9BACT</name>
<feature type="chain" id="PRO_5047056409" evidence="1">
    <location>
        <begin position="22"/>
        <end position="377"/>
    </location>
</feature>
<dbReference type="Pfam" id="PF17957">
    <property type="entry name" value="Big_7"/>
    <property type="match status" value="3"/>
</dbReference>
<dbReference type="Gene3D" id="2.60.40.10">
    <property type="entry name" value="Immunoglobulins"/>
    <property type="match status" value="4"/>
</dbReference>
<dbReference type="RefSeq" id="WP_199395932.1">
    <property type="nucleotide sequence ID" value="NZ_JAEMHK010000011.1"/>
</dbReference>
<dbReference type="InterPro" id="IPR036116">
    <property type="entry name" value="FN3_sf"/>
</dbReference>
<keyword evidence="1" id="KW-0732">Signal</keyword>
<dbReference type="Pfam" id="PF00041">
    <property type="entry name" value="fn3"/>
    <property type="match status" value="1"/>
</dbReference>
<evidence type="ECO:0000313" key="4">
    <source>
        <dbReference type="Proteomes" id="UP000641025"/>
    </source>
</evidence>
<feature type="domain" description="Fibronectin type-III" evidence="2">
    <location>
        <begin position="9"/>
        <end position="112"/>
    </location>
</feature>
<keyword evidence="4" id="KW-1185">Reference proteome</keyword>
<dbReference type="SUPFAM" id="SSF49265">
    <property type="entry name" value="Fibronectin type III"/>
    <property type="match status" value="1"/>
</dbReference>
<dbReference type="InterPro" id="IPR013783">
    <property type="entry name" value="Ig-like_fold"/>
</dbReference>
<dbReference type="InterPro" id="IPR003961">
    <property type="entry name" value="FN3_dom"/>
</dbReference>